<dbReference type="InterPro" id="IPR011042">
    <property type="entry name" value="6-blade_b-propeller_TolB-like"/>
</dbReference>
<reference evidence="2 3" key="1">
    <citation type="submission" date="2015-06" db="EMBL/GenBank/DDBJ databases">
        <title>Survival trade-offs in plant roots during colonization by closely related pathogenic and mutualistic fungi.</title>
        <authorList>
            <person name="Hacquard S."/>
            <person name="Kracher B."/>
            <person name="Hiruma K."/>
            <person name="Weinman A."/>
            <person name="Muench P."/>
            <person name="Garrido Oter R."/>
            <person name="Ver Loren van Themaat E."/>
            <person name="Dallerey J.-F."/>
            <person name="Damm U."/>
            <person name="Henrissat B."/>
            <person name="Lespinet O."/>
            <person name="Thon M."/>
            <person name="Kemen E."/>
            <person name="McHardy A.C."/>
            <person name="Schulze-Lefert P."/>
            <person name="O'Connell R.J."/>
        </authorList>
    </citation>
    <scope>NUCLEOTIDE SEQUENCE [LARGE SCALE GENOMIC DNA]</scope>
    <source>
        <strain evidence="2 3">MAFF 238704</strain>
    </source>
</reference>
<protein>
    <submittedName>
        <fullName evidence="2">Saponin hydrolase</fullName>
    </submittedName>
</protein>
<dbReference type="Gene3D" id="2.120.10.30">
    <property type="entry name" value="TolB, C-terminal domain"/>
    <property type="match status" value="1"/>
</dbReference>
<keyword evidence="3" id="KW-1185">Reference proteome</keyword>
<dbReference type="GO" id="GO:0016787">
    <property type="term" value="F:hydrolase activity"/>
    <property type="evidence" value="ECO:0007669"/>
    <property type="project" value="UniProtKB-KW"/>
</dbReference>
<dbReference type="SUPFAM" id="SSF82171">
    <property type="entry name" value="DPP6 N-terminal domain-like"/>
    <property type="match status" value="1"/>
</dbReference>
<feature type="signal peptide" evidence="1">
    <location>
        <begin position="1"/>
        <end position="17"/>
    </location>
</feature>
<keyword evidence="2" id="KW-0378">Hydrolase</keyword>
<dbReference type="STRING" id="1573173.A0A166R0P1"/>
<proteinExistence type="predicted"/>
<dbReference type="EMBL" id="LFIW01002504">
    <property type="protein sequence ID" value="KZL68592.1"/>
    <property type="molecule type" value="Genomic_DNA"/>
</dbReference>
<gene>
    <name evidence="2" type="ORF">CI238_00088</name>
</gene>
<accession>A0A166R0P1</accession>
<evidence type="ECO:0000256" key="1">
    <source>
        <dbReference type="SAM" id="SignalP"/>
    </source>
</evidence>
<dbReference type="AlphaFoldDB" id="A0A166R0P1"/>
<comment type="caution">
    <text evidence="2">The sequence shown here is derived from an EMBL/GenBank/DDBJ whole genome shotgun (WGS) entry which is preliminary data.</text>
</comment>
<organism evidence="2 3">
    <name type="scientific">Colletotrichum incanum</name>
    <name type="common">Soybean anthracnose fungus</name>
    <dbReference type="NCBI Taxonomy" id="1573173"/>
    <lineage>
        <taxon>Eukaryota</taxon>
        <taxon>Fungi</taxon>
        <taxon>Dikarya</taxon>
        <taxon>Ascomycota</taxon>
        <taxon>Pezizomycotina</taxon>
        <taxon>Sordariomycetes</taxon>
        <taxon>Hypocreomycetidae</taxon>
        <taxon>Glomerellales</taxon>
        <taxon>Glomerellaceae</taxon>
        <taxon>Colletotrichum</taxon>
        <taxon>Colletotrichum spaethianum species complex</taxon>
    </lineage>
</organism>
<evidence type="ECO:0000313" key="3">
    <source>
        <dbReference type="Proteomes" id="UP000076584"/>
    </source>
</evidence>
<feature type="chain" id="PRO_5007878898" evidence="1">
    <location>
        <begin position="18"/>
        <end position="623"/>
    </location>
</feature>
<name>A0A166R0P1_COLIC</name>
<keyword evidence="1" id="KW-0732">Signal</keyword>
<sequence length="623" mass="66295">MLSTALLLALGATTGTAQSTPSPPAPESFQIIELPLPPVAPSTDEGACSASVNPHGTGCIAQAVGEFQAGDFTPDGNNVIVNVVFVGAPAAPDPASIYIGEHAILIKADGTNFTNGDPWKCLSCGVPAANAVSLDPQRDYPHVFRSGDKALWGHNILDCGGELLESDACTPNKTHIYPIHWSTAADGSGRGGSPRELRLHPDDVHMGWSSFTNDGGQFAYFGRLEFNAEPTVGEPLAPRYDLVDVNLLVDPTRKNPITVNGTELKIHDDAITVGELRGFSGNGDEITYIGNPVESTNIDLFAVHLETGAVRRITSHPEYADPMAFSADNDWFIAMDTRGTDRQMFMSGMRGIPPLIDLVAVTVASSTRNNGPRRFFQPILIDRHGDRGNYFGQQINAAGDGGNGAVNDPNWNGRADPAFSLDGTKVTYWQALVVSPSCGGENPLPCPKSTAQGGREYRVMLAHRTSREPTKPAEVYKVPDAIPWATPFPPGATVPAQFTVKPGNYTLRGRVSGVADVSITPDSTSVSGLGSVAVNYSDYSNDGKLFLNGHEDVTVKILLPNFWTNQVDWVSDIVQTGAVNATKKTGPGGFHLIIDAELNIFDANGTLTTTIDGVEYTQPANGT</sequence>
<evidence type="ECO:0000313" key="2">
    <source>
        <dbReference type="EMBL" id="KZL68592.1"/>
    </source>
</evidence>
<dbReference type="Proteomes" id="UP000076584">
    <property type="component" value="Unassembled WGS sequence"/>
</dbReference>